<dbReference type="PANTHER" id="PTHR23182">
    <property type="entry name" value="BREAKPOINT CLUSTER REGION PROTEIN BCR"/>
    <property type="match status" value="1"/>
</dbReference>
<dbReference type="InterPro" id="IPR008936">
    <property type="entry name" value="Rho_GTPase_activation_prot"/>
</dbReference>
<dbReference type="Gene3D" id="1.10.555.10">
    <property type="entry name" value="Rho GTPase activation protein"/>
    <property type="match status" value="1"/>
</dbReference>
<protein>
    <recommendedName>
        <fullName evidence="1">Rho-GAP domain-containing protein</fullName>
    </recommendedName>
</protein>
<accession>A0ABQ9U9Z0</accession>
<dbReference type="Pfam" id="PF00620">
    <property type="entry name" value="RhoGAP"/>
    <property type="match status" value="1"/>
</dbReference>
<evidence type="ECO:0000313" key="3">
    <source>
        <dbReference type="Proteomes" id="UP001266305"/>
    </source>
</evidence>
<dbReference type="Proteomes" id="UP001266305">
    <property type="component" value="Unassembled WGS sequence"/>
</dbReference>
<comment type="caution">
    <text evidence="2">The sequence shown here is derived from an EMBL/GenBank/DDBJ whole genome shotgun (WGS) entry which is preliminary data.</text>
</comment>
<gene>
    <name evidence="2" type="ORF">P7K49_029701</name>
</gene>
<evidence type="ECO:0000259" key="1">
    <source>
        <dbReference type="PROSITE" id="PS50238"/>
    </source>
</evidence>
<proteinExistence type="predicted"/>
<dbReference type="PANTHER" id="PTHR23182:SF1">
    <property type="entry name" value="RHO GTPASE ACTIVATING PROTEIN AT 1A, ISOFORM E"/>
    <property type="match status" value="1"/>
</dbReference>
<organism evidence="2 3">
    <name type="scientific">Saguinus oedipus</name>
    <name type="common">Cotton-top tamarin</name>
    <name type="synonym">Oedipomidas oedipus</name>
    <dbReference type="NCBI Taxonomy" id="9490"/>
    <lineage>
        <taxon>Eukaryota</taxon>
        <taxon>Metazoa</taxon>
        <taxon>Chordata</taxon>
        <taxon>Craniata</taxon>
        <taxon>Vertebrata</taxon>
        <taxon>Euteleostomi</taxon>
        <taxon>Mammalia</taxon>
        <taxon>Eutheria</taxon>
        <taxon>Euarchontoglires</taxon>
        <taxon>Primates</taxon>
        <taxon>Haplorrhini</taxon>
        <taxon>Platyrrhini</taxon>
        <taxon>Cebidae</taxon>
        <taxon>Callitrichinae</taxon>
        <taxon>Saguinus</taxon>
    </lineage>
</organism>
<sequence length="159" mass="17474">MVFPDNKDVLMMMNEMDEHAITDRLKLFFRELPEPFLNDKFYPTSMRVSVSTGGLAIIGGVSSLCTAAIRGCGKVLIGASTVGVRMMMSLGCSGTHVPGAPCHHLRRGLRLIVTMRSNPLPSAVISDPTAKENFMLNLPLSQLEANLLTFLFLLDHLKR</sequence>
<dbReference type="InterPro" id="IPR000198">
    <property type="entry name" value="RhoGAP_dom"/>
</dbReference>
<feature type="domain" description="Rho-GAP" evidence="1">
    <location>
        <begin position="1"/>
        <end position="159"/>
    </location>
</feature>
<dbReference type="PROSITE" id="PS50238">
    <property type="entry name" value="RHOGAP"/>
    <property type="match status" value="1"/>
</dbReference>
<dbReference type="InterPro" id="IPR037769">
    <property type="entry name" value="Abr/Bcr"/>
</dbReference>
<evidence type="ECO:0000313" key="2">
    <source>
        <dbReference type="EMBL" id="KAK2093172.1"/>
    </source>
</evidence>
<dbReference type="EMBL" id="JASSZA010000015">
    <property type="protein sequence ID" value="KAK2093172.1"/>
    <property type="molecule type" value="Genomic_DNA"/>
</dbReference>
<dbReference type="SUPFAM" id="SSF48350">
    <property type="entry name" value="GTPase activation domain, GAP"/>
    <property type="match status" value="1"/>
</dbReference>
<keyword evidence="3" id="KW-1185">Reference proteome</keyword>
<name>A0ABQ9U9Z0_SAGOE</name>
<reference evidence="2 3" key="1">
    <citation type="submission" date="2023-05" db="EMBL/GenBank/DDBJ databases">
        <title>B98-5 Cell Line De Novo Hybrid Assembly: An Optical Mapping Approach.</title>
        <authorList>
            <person name="Kananen K."/>
            <person name="Auerbach J.A."/>
            <person name="Kautto E."/>
            <person name="Blachly J.S."/>
        </authorList>
    </citation>
    <scope>NUCLEOTIDE SEQUENCE [LARGE SCALE GENOMIC DNA]</scope>
    <source>
        <strain evidence="2">B95-8</strain>
        <tissue evidence="2">Cell line</tissue>
    </source>
</reference>